<reference evidence="1" key="1">
    <citation type="submission" date="2022-05" db="EMBL/GenBank/DDBJ databases">
        <title>Novel bacterial taxa in a minimal lignocellulolytic consortium and its capacity to transform plastics disclosed by genome-resolved metagenomics.</title>
        <authorList>
            <person name="Rodriguez C.A.D."/>
            <person name="Diaz-Garcia L."/>
            <person name="Herrera K."/>
            <person name="Tarazona N.A."/>
            <person name="Sproer C."/>
            <person name="Overmann J."/>
            <person name="Jimenez D.J."/>
        </authorList>
    </citation>
    <scope>NUCLEOTIDE SEQUENCE</scope>
    <source>
        <strain evidence="1">MAG5</strain>
    </source>
</reference>
<proteinExistence type="predicted"/>
<evidence type="ECO:0000313" key="2">
    <source>
        <dbReference type="Proteomes" id="UP001056756"/>
    </source>
</evidence>
<organism evidence="1 2">
    <name type="scientific">Candidatus Pristimantibacillus lignocellulolyticus</name>
    <dbReference type="NCBI Taxonomy" id="2994561"/>
    <lineage>
        <taxon>Bacteria</taxon>
        <taxon>Bacillati</taxon>
        <taxon>Bacillota</taxon>
        <taxon>Bacilli</taxon>
        <taxon>Bacillales</taxon>
        <taxon>Paenibacillaceae</taxon>
        <taxon>Candidatus Pristimantibacillus</taxon>
    </lineage>
</organism>
<accession>A0A9J6Z9C1</accession>
<sequence>MQPMSSKELEYVIDSISNEDLLLRQCAAVVAAATHPALKSCCEAMVQTHQDNYNTLMKSIEQHQAVAPMGMN</sequence>
<dbReference type="EMBL" id="CP097899">
    <property type="protein sequence ID" value="URN92806.1"/>
    <property type="molecule type" value="Genomic_DNA"/>
</dbReference>
<evidence type="ECO:0008006" key="3">
    <source>
        <dbReference type="Google" id="ProtNLM"/>
    </source>
</evidence>
<name>A0A9J6Z9C1_9BACL</name>
<dbReference type="AlphaFoldDB" id="A0A9J6Z9C1"/>
<evidence type="ECO:0000313" key="1">
    <source>
        <dbReference type="EMBL" id="URN92806.1"/>
    </source>
</evidence>
<gene>
    <name evidence="1" type="ORF">NAG76_13220</name>
</gene>
<dbReference type="Proteomes" id="UP001056756">
    <property type="component" value="Chromosome"/>
</dbReference>
<protein>
    <recommendedName>
        <fullName evidence="3">Spore coat protein</fullName>
    </recommendedName>
</protein>
<dbReference type="KEGG" id="plig:NAG76_13220"/>